<protein>
    <recommendedName>
        <fullName evidence="2">N-acetyltransferase domain-containing protein</fullName>
    </recommendedName>
</protein>
<organism evidence="1">
    <name type="scientific">Streptomyces sp. R44</name>
    <dbReference type="NCBI Taxonomy" id="3238633"/>
    <lineage>
        <taxon>Bacteria</taxon>
        <taxon>Bacillati</taxon>
        <taxon>Actinomycetota</taxon>
        <taxon>Actinomycetes</taxon>
        <taxon>Kitasatosporales</taxon>
        <taxon>Streptomycetaceae</taxon>
        <taxon>Streptomyces</taxon>
    </lineage>
</organism>
<sequence length="233" mass="24407">MINDDEVLGDAVRNNAEWCQSMCRAHGLTGTFGPRAWTSAARTPLYYPDAVTLTEDAEAGDFLAGIDRTAWASVKDSYARVDLEPEGFQVIVDAQWIARPAGLPTPAAPGDWRPVRTPAELAAWALAWSGDDAGDAALFRPELLADPATTIVAGRTEDGRILGGAVLSASARVTGVSNLFTGEGADPAAIWAGVLASAPSDRPVVGYESGEDLAAARAAGFRELGALRVWLNG</sequence>
<dbReference type="EMBL" id="CP163444">
    <property type="protein sequence ID" value="XDQ71421.1"/>
    <property type="molecule type" value="Genomic_DNA"/>
</dbReference>
<reference evidence="1" key="1">
    <citation type="submission" date="2024-07" db="EMBL/GenBank/DDBJ databases">
        <authorList>
            <person name="Yu S.T."/>
        </authorList>
    </citation>
    <scope>NUCLEOTIDE SEQUENCE</scope>
    <source>
        <strain evidence="1">R44</strain>
    </source>
</reference>
<accession>A0AB39SZE6</accession>
<proteinExistence type="predicted"/>
<evidence type="ECO:0008006" key="2">
    <source>
        <dbReference type="Google" id="ProtNLM"/>
    </source>
</evidence>
<dbReference type="RefSeq" id="WP_369144118.1">
    <property type="nucleotide sequence ID" value="NZ_CP163444.1"/>
</dbReference>
<dbReference type="AlphaFoldDB" id="A0AB39SZE6"/>
<name>A0AB39SZE6_9ACTN</name>
<evidence type="ECO:0000313" key="1">
    <source>
        <dbReference type="EMBL" id="XDQ71421.1"/>
    </source>
</evidence>
<gene>
    <name evidence="1" type="ORF">AB5J54_13215</name>
</gene>